<keyword evidence="3" id="KW-0378">Hydrolase</keyword>
<evidence type="ECO:0000313" key="3">
    <source>
        <dbReference type="EMBL" id="MET3600662.1"/>
    </source>
</evidence>
<reference evidence="3 4" key="1">
    <citation type="submission" date="2024-06" db="EMBL/GenBank/DDBJ databases">
        <title>Genomic Encyclopedia of Type Strains, Phase IV (KMG-IV): sequencing the most valuable type-strain genomes for metagenomic binning, comparative biology and taxonomic classification.</title>
        <authorList>
            <person name="Goeker M."/>
        </authorList>
    </citation>
    <scope>NUCLEOTIDE SEQUENCE [LARGE SCALE GENOMIC DNA]</scope>
    <source>
        <strain evidence="3 4">DSM 28102</strain>
    </source>
</reference>
<keyword evidence="4" id="KW-1185">Reference proteome</keyword>
<protein>
    <submittedName>
        <fullName evidence="3">TIM-barrel fold metal-dependent hydrolase</fullName>
    </submittedName>
</protein>
<dbReference type="InterPro" id="IPR032466">
    <property type="entry name" value="Metal_Hydrolase"/>
</dbReference>
<evidence type="ECO:0000259" key="2">
    <source>
        <dbReference type="Pfam" id="PF04909"/>
    </source>
</evidence>
<dbReference type="Gene3D" id="3.20.20.140">
    <property type="entry name" value="Metal-dependent hydrolases"/>
    <property type="match status" value="1"/>
</dbReference>
<dbReference type="PANTHER" id="PTHR43569">
    <property type="entry name" value="AMIDOHYDROLASE"/>
    <property type="match status" value="1"/>
</dbReference>
<dbReference type="GO" id="GO:0016787">
    <property type="term" value="F:hydrolase activity"/>
    <property type="evidence" value="ECO:0007669"/>
    <property type="project" value="UniProtKB-KW"/>
</dbReference>
<dbReference type="InterPro" id="IPR052350">
    <property type="entry name" value="Metallo-dep_Lactonases"/>
</dbReference>
<evidence type="ECO:0000313" key="4">
    <source>
        <dbReference type="Proteomes" id="UP001549164"/>
    </source>
</evidence>
<dbReference type="EMBL" id="JBEPLY010000008">
    <property type="protein sequence ID" value="MET3600662.1"/>
    <property type="molecule type" value="Genomic_DNA"/>
</dbReference>
<name>A0ABV2IEM4_9HYPH</name>
<dbReference type="SUPFAM" id="SSF51556">
    <property type="entry name" value="Metallo-dependent hydrolases"/>
    <property type="match status" value="1"/>
</dbReference>
<feature type="domain" description="Amidohydrolase-related" evidence="2">
    <location>
        <begin position="4"/>
        <end position="294"/>
    </location>
</feature>
<accession>A0ABV2IEM4</accession>
<dbReference type="Pfam" id="PF04909">
    <property type="entry name" value="Amidohydro_2"/>
    <property type="match status" value="1"/>
</dbReference>
<dbReference type="RefSeq" id="WP_354434547.1">
    <property type="nucleotide sequence ID" value="NZ_JBEPLY010000008.1"/>
</dbReference>
<dbReference type="Proteomes" id="UP001549164">
    <property type="component" value="Unassembled WGS sequence"/>
</dbReference>
<gene>
    <name evidence="3" type="ORF">ABID12_002612</name>
</gene>
<dbReference type="PANTHER" id="PTHR43569:SF1">
    <property type="entry name" value="BLL3371 PROTEIN"/>
    <property type="match status" value="1"/>
</dbReference>
<sequence>MTLVDCHFHVWERQNLDWLNGPMQPRIFGPYEPIRRDYPIEEYKADAQSAGVEKAVYVQPNWGPGREIEEVRWVEDLAERTGWPHAIVAPANLMDDSCLEVMQEEARISSRMRGCRQQLHWHENQLYRYAPVPDQMNDPAFRRNLSHVEEMGWLFELQVFSGQMENAAKLVRDFPGITFVLVHAGMLEGDDPETVEAWRSGMARLAENPNIAIKFSGLGTFVHRVDQDLISRIIDDCIGMFGSERCMFGSNFPIEKLWTDYPTMLAAYRAALERYSDEERANVLGATAERIYRI</sequence>
<proteinExistence type="inferred from homology"/>
<comment type="caution">
    <text evidence="3">The sequence shown here is derived from an EMBL/GenBank/DDBJ whole genome shotgun (WGS) entry which is preliminary data.</text>
</comment>
<evidence type="ECO:0000256" key="1">
    <source>
        <dbReference type="ARBA" id="ARBA00038310"/>
    </source>
</evidence>
<comment type="similarity">
    <text evidence="1">Belongs to the metallo-dependent hydrolases superfamily.</text>
</comment>
<organism evidence="3 4">
    <name type="scientific">Martelella mangrovi</name>
    <dbReference type="NCBI Taxonomy" id="1397477"/>
    <lineage>
        <taxon>Bacteria</taxon>
        <taxon>Pseudomonadati</taxon>
        <taxon>Pseudomonadota</taxon>
        <taxon>Alphaproteobacteria</taxon>
        <taxon>Hyphomicrobiales</taxon>
        <taxon>Aurantimonadaceae</taxon>
        <taxon>Martelella</taxon>
    </lineage>
</organism>
<dbReference type="InterPro" id="IPR006680">
    <property type="entry name" value="Amidohydro-rel"/>
</dbReference>